<name>A0AAV2S6G9_MEGNR</name>
<dbReference type="PANTHER" id="PTHR46844">
    <property type="entry name" value="SLR5058 PROTEIN"/>
    <property type="match status" value="1"/>
</dbReference>
<dbReference type="EMBL" id="CAXKWB010049484">
    <property type="protein sequence ID" value="CAL4168652.1"/>
    <property type="molecule type" value="Genomic_DNA"/>
</dbReference>
<keyword evidence="2" id="KW-1185">Reference proteome</keyword>
<evidence type="ECO:0000313" key="2">
    <source>
        <dbReference type="Proteomes" id="UP001497623"/>
    </source>
</evidence>
<feature type="non-terminal residue" evidence="1">
    <location>
        <position position="392"/>
    </location>
</feature>
<reference evidence="1 2" key="1">
    <citation type="submission" date="2024-05" db="EMBL/GenBank/DDBJ databases">
        <authorList>
            <person name="Wallberg A."/>
        </authorList>
    </citation>
    <scope>NUCLEOTIDE SEQUENCE [LARGE SCALE GENOMIC DNA]</scope>
</reference>
<proteinExistence type="predicted"/>
<dbReference type="Gene3D" id="3.40.50.300">
    <property type="entry name" value="P-loop containing nucleotide triphosphate hydrolases"/>
    <property type="match status" value="1"/>
</dbReference>
<gene>
    <name evidence="1" type="ORF">MNOR_LOCUS33726</name>
</gene>
<protein>
    <recommendedName>
        <fullName evidence="3">NACHT domain-containing protein</fullName>
    </recommendedName>
</protein>
<dbReference type="AlphaFoldDB" id="A0AAV2S6G9"/>
<evidence type="ECO:0008006" key="3">
    <source>
        <dbReference type="Google" id="ProtNLM"/>
    </source>
</evidence>
<comment type="caution">
    <text evidence="1">The sequence shown here is derived from an EMBL/GenBank/DDBJ whole genome shotgun (WGS) entry which is preliminary data.</text>
</comment>
<organism evidence="1 2">
    <name type="scientific">Meganyctiphanes norvegica</name>
    <name type="common">Northern krill</name>
    <name type="synonym">Thysanopoda norvegica</name>
    <dbReference type="NCBI Taxonomy" id="48144"/>
    <lineage>
        <taxon>Eukaryota</taxon>
        <taxon>Metazoa</taxon>
        <taxon>Ecdysozoa</taxon>
        <taxon>Arthropoda</taxon>
        <taxon>Crustacea</taxon>
        <taxon>Multicrustacea</taxon>
        <taxon>Malacostraca</taxon>
        <taxon>Eumalacostraca</taxon>
        <taxon>Eucarida</taxon>
        <taxon>Euphausiacea</taxon>
        <taxon>Euphausiidae</taxon>
        <taxon>Meganyctiphanes</taxon>
    </lineage>
</organism>
<dbReference type="Proteomes" id="UP001497623">
    <property type="component" value="Unassembled WGS sequence"/>
</dbReference>
<dbReference type="InterPro" id="IPR027417">
    <property type="entry name" value="P-loop_NTPase"/>
</dbReference>
<accession>A0AAV2S6G9</accession>
<dbReference type="PANTHER" id="PTHR46844:SF1">
    <property type="entry name" value="SLR5058 PROTEIN"/>
    <property type="match status" value="1"/>
</dbReference>
<evidence type="ECO:0000313" key="1">
    <source>
        <dbReference type="EMBL" id="CAL4168652.1"/>
    </source>
</evidence>
<sequence length="392" mass="45564">MPLHSAEELRIMRYWYAATVIGKMVMVSVLLSLTEGKATTTYKEDLLAYYALKPNKKIPEGLYKNDFNDGERKMLEDPSISPENFDVTLIDKLLRRLQPLTGFAHYYDKVWTEDEPPGNNASIEYSIYKVKTNRNNACHPAFDLSESKLERGLREMENLYIKLVEEVMTKKGKPARIISTKIDQIKKEFLNLKTPIHEALTDRDVEVYIKQKRESLKMLQEEVRDKCQFHLKKLYKETYETNPLDWLDIPLQIDRVNNFTEVVIEEENNLPNTNERKFEYTEMLNIKTKDLKTPRILKITAIGGNGKTTYTRLFVCKWSKDQSSLPGLDEVDILLFVELRNVSESSFDDLLRNQLGNVMMDIGLTFQNLKDIIMTLKVLVILDGQDETANND</sequence>